<name>A0AAN8PSS5_PATCE</name>
<dbReference type="Proteomes" id="UP001347796">
    <property type="component" value="Unassembled WGS sequence"/>
</dbReference>
<reference evidence="1 2" key="1">
    <citation type="submission" date="2024-01" db="EMBL/GenBank/DDBJ databases">
        <title>The genome of the rayed Mediterranean limpet Patella caerulea (Linnaeus, 1758).</title>
        <authorList>
            <person name="Anh-Thu Weber A."/>
            <person name="Halstead-Nussloch G."/>
        </authorList>
    </citation>
    <scope>NUCLEOTIDE SEQUENCE [LARGE SCALE GENOMIC DNA]</scope>
    <source>
        <strain evidence="1">AATW-2023a</strain>
        <tissue evidence="1">Whole specimen</tissue>
    </source>
</reference>
<dbReference type="EMBL" id="JAZGQO010000010">
    <property type="protein sequence ID" value="KAK6175935.1"/>
    <property type="molecule type" value="Genomic_DNA"/>
</dbReference>
<organism evidence="1 2">
    <name type="scientific">Patella caerulea</name>
    <name type="common">Rayed Mediterranean limpet</name>
    <dbReference type="NCBI Taxonomy" id="87958"/>
    <lineage>
        <taxon>Eukaryota</taxon>
        <taxon>Metazoa</taxon>
        <taxon>Spiralia</taxon>
        <taxon>Lophotrochozoa</taxon>
        <taxon>Mollusca</taxon>
        <taxon>Gastropoda</taxon>
        <taxon>Patellogastropoda</taxon>
        <taxon>Patelloidea</taxon>
        <taxon>Patellidae</taxon>
        <taxon>Patella</taxon>
    </lineage>
</organism>
<accession>A0AAN8PSS5</accession>
<proteinExistence type="predicted"/>
<gene>
    <name evidence="1" type="ORF">SNE40_014309</name>
</gene>
<evidence type="ECO:0000313" key="2">
    <source>
        <dbReference type="Proteomes" id="UP001347796"/>
    </source>
</evidence>
<evidence type="ECO:0000313" key="1">
    <source>
        <dbReference type="EMBL" id="KAK6175935.1"/>
    </source>
</evidence>
<dbReference type="AlphaFoldDB" id="A0AAN8PSS5"/>
<comment type="caution">
    <text evidence="1">The sequence shown here is derived from an EMBL/GenBank/DDBJ whole genome shotgun (WGS) entry which is preliminary data.</text>
</comment>
<sequence>MMEAVKYIEKHTQWHQGSKNKVNSIITVNNDVLESDIAAVLNIKELEAPRIHIFSTESELQGTFIAFDSVFPSIAKAGGVMAAVLKLLATYYMFDLAYPKPFSMVLGIMQTFVMEEPYKKETSKKYKTFIKSLRSIYN</sequence>
<protein>
    <submittedName>
        <fullName evidence="1">Uncharacterized protein</fullName>
    </submittedName>
</protein>
<keyword evidence="2" id="KW-1185">Reference proteome</keyword>